<feature type="transmembrane region" description="Helical" evidence="1">
    <location>
        <begin position="177"/>
        <end position="198"/>
    </location>
</feature>
<keyword evidence="1" id="KW-1133">Transmembrane helix</keyword>
<keyword evidence="3" id="KW-1185">Reference proteome</keyword>
<feature type="transmembrane region" description="Helical" evidence="1">
    <location>
        <begin position="19"/>
        <end position="45"/>
    </location>
</feature>
<dbReference type="EMBL" id="JBBMEX010000001">
    <property type="protein sequence ID" value="MEQ2556463.1"/>
    <property type="molecule type" value="Genomic_DNA"/>
</dbReference>
<gene>
    <name evidence="2" type="ORF">WMO43_01025</name>
</gene>
<dbReference type="Pfam" id="PF04854">
    <property type="entry name" value="DUF624"/>
    <property type="match status" value="1"/>
</dbReference>
<organism evidence="2 3">
    <name type="scientific">Maccoyibacter intestinihominis</name>
    <dbReference type="NCBI Taxonomy" id="3133499"/>
    <lineage>
        <taxon>Bacteria</taxon>
        <taxon>Bacillati</taxon>
        <taxon>Bacillota</taxon>
        <taxon>Clostridia</taxon>
        <taxon>Lachnospirales</taxon>
        <taxon>Lachnospiraceae</taxon>
        <taxon>Maccoyibacter</taxon>
    </lineage>
</organism>
<evidence type="ECO:0000313" key="2">
    <source>
        <dbReference type="EMBL" id="MEQ2556463.1"/>
    </source>
</evidence>
<feature type="transmembrane region" description="Helical" evidence="1">
    <location>
        <begin position="151"/>
        <end position="171"/>
    </location>
</feature>
<proteinExistence type="predicted"/>
<dbReference type="InterPro" id="IPR006938">
    <property type="entry name" value="DUF624"/>
</dbReference>
<comment type="caution">
    <text evidence="2">The sequence shown here is derived from an EMBL/GenBank/DDBJ whole genome shotgun (WGS) entry which is preliminary data.</text>
</comment>
<protein>
    <submittedName>
        <fullName evidence="2">YesL family protein</fullName>
    </submittedName>
</protein>
<name>A0ABV1HAD8_9FIRM</name>
<sequence length="211" mass="24022">MNTEHDNTLLSILGKITDSLLLCLLYLLSCLPIITIGAATTALYYTTHKVLRCDRSYLWKEYKRAWKENFKQATICWLIFAGIGALLGFDIYVMYGIFRAGSPYGSAYVFFAVLLMAEILWMVYTFAYIARFQNSTKEVLRNSAIMTVIHIPKSLALLAVLGVGAFLVWLIPPLFLIIPVLCAWFAEVILESVFVNYIKEEDREDGKEDFS</sequence>
<feature type="transmembrane region" description="Helical" evidence="1">
    <location>
        <begin position="73"/>
        <end position="95"/>
    </location>
</feature>
<evidence type="ECO:0000256" key="1">
    <source>
        <dbReference type="SAM" id="Phobius"/>
    </source>
</evidence>
<keyword evidence="1" id="KW-0472">Membrane</keyword>
<feature type="transmembrane region" description="Helical" evidence="1">
    <location>
        <begin position="107"/>
        <end position="130"/>
    </location>
</feature>
<evidence type="ECO:0000313" key="3">
    <source>
        <dbReference type="Proteomes" id="UP001454489"/>
    </source>
</evidence>
<reference evidence="2 3" key="1">
    <citation type="submission" date="2024-03" db="EMBL/GenBank/DDBJ databases">
        <title>Human intestinal bacterial collection.</title>
        <authorList>
            <person name="Pauvert C."/>
            <person name="Hitch T.C.A."/>
            <person name="Clavel T."/>
        </authorList>
    </citation>
    <scope>NUCLEOTIDE SEQUENCE [LARGE SCALE GENOMIC DNA]</scope>
    <source>
        <strain evidence="2 3">CLA-AA-H185</strain>
    </source>
</reference>
<dbReference type="RefSeq" id="WP_353529424.1">
    <property type="nucleotide sequence ID" value="NZ_JBBMEX010000001.1"/>
</dbReference>
<dbReference type="Proteomes" id="UP001454489">
    <property type="component" value="Unassembled WGS sequence"/>
</dbReference>
<accession>A0ABV1HAD8</accession>
<keyword evidence="1" id="KW-0812">Transmembrane</keyword>